<dbReference type="InterPro" id="IPR051289">
    <property type="entry name" value="LAGLIDADG_Endonuclease"/>
</dbReference>
<evidence type="ECO:0000259" key="2">
    <source>
        <dbReference type="Pfam" id="PF00961"/>
    </source>
</evidence>
<dbReference type="InterPro" id="IPR027434">
    <property type="entry name" value="Homing_endonucl"/>
</dbReference>
<sequence>MWFQQKKRQSETRKVNPLPPRNHLISGASAPHCIPLPGGSDCIQKNVFFDFIPLPGGSDFIQKNFFFYFIRGTGVPHVVPLPIGSHFIRGANAPHSIRLHFHAFYRNVCSASLSQKNDNSEEVFGQYLAGLLEGDGTIIVPDLELVKRRPVVRICFHIKDESLAVLLKDRIGYGHLVYSKTGDYLLLEIFDRKGLYRIVKLVNGFFRTPKLEAFERLINWVQQRVDEPLSSKGMDSSPLTSTAWLSGFTDADGNFNVIIAPRKNKKRIRIQTQFRIEVRQAYHRLSSYGSTYWDVVSDIARLLGTNVYARSRSVNETIYYTYFFIASSRRSKTTLREYFAKYPLYSSKLNDYQDWCRIMDLDLSKKDCLDECYRLKNGINSKRTLFSWNHLQTLPKAVPVAVSDGNIS</sequence>
<dbReference type="InterPro" id="IPR004860">
    <property type="entry name" value="LAGLIDADG_dom"/>
</dbReference>
<dbReference type="GO" id="GO:0004519">
    <property type="term" value="F:endonuclease activity"/>
    <property type="evidence" value="ECO:0007669"/>
    <property type="project" value="InterPro"/>
</dbReference>
<feature type="domain" description="Homing endonuclease LAGLIDADG" evidence="2">
    <location>
        <begin position="245"/>
        <end position="358"/>
    </location>
</feature>
<reference evidence="3" key="1">
    <citation type="journal article" date="2014" name="Nucleic Acids Res.">
        <title>Widespread occurrence of organelle genome-encoded 5S rRNAs including permuted molecules.</title>
        <authorList>
            <person name="Valach M."/>
            <person name="Burger G."/>
            <person name="Gray M.W."/>
            <person name="Lang B.F."/>
        </authorList>
    </citation>
    <scope>NUCLEOTIDE SEQUENCE</scope>
    <source>
        <strain evidence="3">NIES-2285</strain>
    </source>
</reference>
<dbReference type="GO" id="GO:0005739">
    <property type="term" value="C:mitochondrion"/>
    <property type="evidence" value="ECO:0007669"/>
    <property type="project" value="UniProtKB-ARBA"/>
</dbReference>
<keyword evidence="3" id="KW-0496">Mitochondrion</keyword>
<gene>
    <name evidence="3" type="primary">orf408</name>
</gene>
<dbReference type="Pfam" id="PF00961">
    <property type="entry name" value="LAGLIDADG_1"/>
    <property type="match status" value="1"/>
</dbReference>
<feature type="region of interest" description="Disordered" evidence="1">
    <location>
        <begin position="1"/>
        <end position="22"/>
    </location>
</feature>
<evidence type="ECO:0000256" key="1">
    <source>
        <dbReference type="SAM" id="MobiDB-lite"/>
    </source>
</evidence>
<dbReference type="PANTHER" id="PTHR36181">
    <property type="entry name" value="INTRON-ENCODED ENDONUCLEASE AI3-RELATED"/>
    <property type="match status" value="1"/>
</dbReference>
<protein>
    <recommendedName>
        <fullName evidence="2">Homing endonuclease LAGLIDADG domain-containing protein</fullName>
    </recommendedName>
</protein>
<dbReference type="PANTHER" id="PTHR36181:SF6">
    <property type="entry name" value="INTRON-ENCODED LAGLIDADG ENDONUCLEASE FAMILY PROTEIN"/>
    <property type="match status" value="1"/>
</dbReference>
<dbReference type="AlphaFoldDB" id="A0A0B5H4V9"/>
<evidence type="ECO:0000313" key="3">
    <source>
        <dbReference type="EMBL" id="AJF36699.1"/>
    </source>
</evidence>
<dbReference type="EMBL" id="KP165386">
    <property type="protein sequence ID" value="AJF36699.1"/>
    <property type="molecule type" value="Genomic_DNA"/>
</dbReference>
<name>A0A0B5H4V9_KLEFL</name>
<dbReference type="SUPFAM" id="SSF55608">
    <property type="entry name" value="Homing endonucleases"/>
    <property type="match status" value="2"/>
</dbReference>
<proteinExistence type="predicted"/>
<dbReference type="Gene3D" id="3.10.28.10">
    <property type="entry name" value="Homing endonucleases"/>
    <property type="match status" value="2"/>
</dbReference>
<accession>A0A0B5H4V9</accession>
<organism evidence="3">
    <name type="scientific">Klebsormidium flaccidum</name>
    <name type="common">Filamentous green alga</name>
    <name type="synonym">Ulothrix flaccida</name>
    <dbReference type="NCBI Taxonomy" id="3175"/>
    <lineage>
        <taxon>Eukaryota</taxon>
        <taxon>Viridiplantae</taxon>
        <taxon>Streptophyta</taxon>
        <taxon>Klebsormidiophyceae</taxon>
        <taxon>Klebsormidiales</taxon>
        <taxon>Klebsormidiaceae</taxon>
        <taxon>Klebsormidium</taxon>
    </lineage>
</organism>
<geneLocation type="mitochondrion" evidence="3"/>